<reference evidence="11 12" key="1">
    <citation type="submission" date="2019-06" db="EMBL/GenBank/DDBJ databases">
        <title>Sequencing the genomes of 1000 actinobacteria strains.</title>
        <authorList>
            <person name="Klenk H.-P."/>
        </authorList>
    </citation>
    <scope>NUCLEOTIDE SEQUENCE [LARGE SCALE GENOMIC DNA]</scope>
    <source>
        <strain evidence="11 12">DSM 18935</strain>
    </source>
</reference>
<feature type="compositionally biased region" description="Basic and acidic residues" evidence="8">
    <location>
        <begin position="15"/>
        <end position="24"/>
    </location>
</feature>
<evidence type="ECO:0000256" key="6">
    <source>
        <dbReference type="ARBA" id="ARBA00022833"/>
    </source>
</evidence>
<sequence>MPETDITDDAATTPDFDHPLDASTRPQDDLYGHVNNTWLSSVEIPSDRGRYGVFDVLRERSEAAVRDIVEEVAADPGSDPDAERIGGLYRAFMDIEAADAKGAQPLSPLLAEVDAVEDLSSLAAAMGRLGRRGVDGLLTPFVNTDDGDPDSYIVYLEQAGLGLPDESYYREEQHAPVLAAYQEHARALLVLTGTDEDRADQVVAQVLEVEQRLAAGHNDRVANRDAVATYNPTTRDELEAACPEMDWDAWAQGWGLPGSALDRVVVRQPDYLRSLASTLREVGLQAWRSWLRWHVVVAMAPYLSTEIAAAHFDLFGRTLSGIPEQRARWKRGVALVEDALGDAVGRLYVARHFPPEAKDEMVELVGNLERAFERSFTGSAWMTEQTQREALAKLDAFTPKVGYPLRWKDYSGLELTGDLLTDVGRASEVAVDREIAKLGGPVDRDEWFMTPQTVNAYYNPGMNEIVFPAAILQPPFFDPGADPACNYGGIGAVIGHEIGHGFDDSGASFDGTGALRDWWTPQDKERFTALADALKAQFDGQRSRTAPDRGVNGALTVGENIGDIGGLAIGHAAYRLAVGEDAARAKGEDGLTGDQRFFVSWARVWCGNARREEAERLLAIDPHSPQDLRGNAARNIDAFHEAFGVTEGDGMWLAPGDRVTIF</sequence>
<dbReference type="Proteomes" id="UP000315628">
    <property type="component" value="Unassembled WGS sequence"/>
</dbReference>
<feature type="domain" description="Peptidase M13 N-terminal" evidence="10">
    <location>
        <begin position="26"/>
        <end position="404"/>
    </location>
</feature>
<evidence type="ECO:0000256" key="3">
    <source>
        <dbReference type="ARBA" id="ARBA00022670"/>
    </source>
</evidence>
<name>A0A560WA05_9MICO</name>
<dbReference type="InterPro" id="IPR018497">
    <property type="entry name" value="Peptidase_M13_C"/>
</dbReference>
<feature type="domain" description="Peptidase M13 C-terminal" evidence="9">
    <location>
        <begin position="455"/>
        <end position="658"/>
    </location>
</feature>
<dbReference type="AlphaFoldDB" id="A0A560WA05"/>
<dbReference type="Pfam" id="PF05649">
    <property type="entry name" value="Peptidase_M13_N"/>
    <property type="match status" value="1"/>
</dbReference>
<evidence type="ECO:0000259" key="10">
    <source>
        <dbReference type="Pfam" id="PF05649"/>
    </source>
</evidence>
<comment type="caution">
    <text evidence="11">The sequence shown here is derived from an EMBL/GenBank/DDBJ whole genome shotgun (WGS) entry which is preliminary data.</text>
</comment>
<gene>
    <name evidence="11" type="ORF">FB557_1724</name>
</gene>
<dbReference type="EMBL" id="VIUW01000003">
    <property type="protein sequence ID" value="TWD14315.1"/>
    <property type="molecule type" value="Genomic_DNA"/>
</dbReference>
<dbReference type="SUPFAM" id="SSF55486">
    <property type="entry name" value="Metalloproteases ('zincins'), catalytic domain"/>
    <property type="match status" value="1"/>
</dbReference>
<dbReference type="InterPro" id="IPR024079">
    <property type="entry name" value="MetalloPept_cat_dom_sf"/>
</dbReference>
<comment type="cofactor">
    <cofactor evidence="1">
        <name>Zn(2+)</name>
        <dbReference type="ChEBI" id="CHEBI:29105"/>
    </cofactor>
</comment>
<evidence type="ECO:0000256" key="7">
    <source>
        <dbReference type="ARBA" id="ARBA00023049"/>
    </source>
</evidence>
<dbReference type="PANTHER" id="PTHR11733:SF167">
    <property type="entry name" value="FI17812P1-RELATED"/>
    <property type="match status" value="1"/>
</dbReference>
<protein>
    <submittedName>
        <fullName evidence="11">Putative endopeptidase</fullName>
    </submittedName>
</protein>
<evidence type="ECO:0000256" key="1">
    <source>
        <dbReference type="ARBA" id="ARBA00001947"/>
    </source>
</evidence>
<dbReference type="PANTHER" id="PTHR11733">
    <property type="entry name" value="ZINC METALLOPROTEASE FAMILY M13 NEPRILYSIN-RELATED"/>
    <property type="match status" value="1"/>
</dbReference>
<dbReference type="GO" id="GO:0005886">
    <property type="term" value="C:plasma membrane"/>
    <property type="evidence" value="ECO:0007669"/>
    <property type="project" value="TreeGrafter"/>
</dbReference>
<evidence type="ECO:0000256" key="8">
    <source>
        <dbReference type="SAM" id="MobiDB-lite"/>
    </source>
</evidence>
<dbReference type="GO" id="GO:0046872">
    <property type="term" value="F:metal ion binding"/>
    <property type="evidence" value="ECO:0007669"/>
    <property type="project" value="UniProtKB-KW"/>
</dbReference>
<evidence type="ECO:0000259" key="9">
    <source>
        <dbReference type="Pfam" id="PF01431"/>
    </source>
</evidence>
<dbReference type="GO" id="GO:0004222">
    <property type="term" value="F:metalloendopeptidase activity"/>
    <property type="evidence" value="ECO:0007669"/>
    <property type="project" value="InterPro"/>
</dbReference>
<comment type="similarity">
    <text evidence="2">Belongs to the peptidase M13 family.</text>
</comment>
<dbReference type="PRINTS" id="PR00786">
    <property type="entry name" value="NEPRILYSIN"/>
</dbReference>
<proteinExistence type="inferred from homology"/>
<evidence type="ECO:0000313" key="11">
    <source>
        <dbReference type="EMBL" id="TWD14315.1"/>
    </source>
</evidence>
<feature type="region of interest" description="Disordered" evidence="8">
    <location>
        <begin position="1"/>
        <end position="24"/>
    </location>
</feature>
<keyword evidence="6" id="KW-0862">Zinc</keyword>
<keyword evidence="5" id="KW-0378">Hydrolase</keyword>
<keyword evidence="4" id="KW-0479">Metal-binding</keyword>
<organism evidence="11 12">
    <name type="scientific">Marihabitans asiaticum</name>
    <dbReference type="NCBI Taxonomy" id="415218"/>
    <lineage>
        <taxon>Bacteria</taxon>
        <taxon>Bacillati</taxon>
        <taxon>Actinomycetota</taxon>
        <taxon>Actinomycetes</taxon>
        <taxon>Micrococcales</taxon>
        <taxon>Intrasporangiaceae</taxon>
        <taxon>Marihabitans</taxon>
    </lineage>
</organism>
<evidence type="ECO:0000256" key="5">
    <source>
        <dbReference type="ARBA" id="ARBA00022801"/>
    </source>
</evidence>
<accession>A0A560WA05</accession>
<dbReference type="CDD" id="cd08662">
    <property type="entry name" value="M13"/>
    <property type="match status" value="1"/>
</dbReference>
<keyword evidence="7" id="KW-0482">Metalloprotease</keyword>
<evidence type="ECO:0000256" key="4">
    <source>
        <dbReference type="ARBA" id="ARBA00022723"/>
    </source>
</evidence>
<keyword evidence="3" id="KW-0645">Protease</keyword>
<dbReference type="PROSITE" id="PS51885">
    <property type="entry name" value="NEPRILYSIN"/>
    <property type="match status" value="1"/>
</dbReference>
<dbReference type="InterPro" id="IPR008753">
    <property type="entry name" value="Peptidase_M13_N"/>
</dbReference>
<keyword evidence="12" id="KW-1185">Reference proteome</keyword>
<dbReference type="GO" id="GO:0016485">
    <property type="term" value="P:protein processing"/>
    <property type="evidence" value="ECO:0007669"/>
    <property type="project" value="TreeGrafter"/>
</dbReference>
<evidence type="ECO:0000313" key="12">
    <source>
        <dbReference type="Proteomes" id="UP000315628"/>
    </source>
</evidence>
<dbReference type="Pfam" id="PF01431">
    <property type="entry name" value="Peptidase_M13"/>
    <property type="match status" value="1"/>
</dbReference>
<dbReference type="InterPro" id="IPR042089">
    <property type="entry name" value="Peptidase_M13_dom_2"/>
</dbReference>
<dbReference type="Gene3D" id="3.40.390.10">
    <property type="entry name" value="Collagenase (Catalytic Domain)"/>
    <property type="match status" value="1"/>
</dbReference>
<dbReference type="InterPro" id="IPR000718">
    <property type="entry name" value="Peptidase_M13"/>
</dbReference>
<dbReference type="Gene3D" id="1.10.1380.10">
    <property type="entry name" value="Neutral endopeptidase , domain2"/>
    <property type="match status" value="1"/>
</dbReference>
<evidence type="ECO:0000256" key="2">
    <source>
        <dbReference type="ARBA" id="ARBA00007357"/>
    </source>
</evidence>
<dbReference type="RefSeq" id="WP_246074610.1">
    <property type="nucleotide sequence ID" value="NZ_BAAAYT010000005.1"/>
</dbReference>